<dbReference type="Proteomes" id="UP000057938">
    <property type="component" value="Chromosome"/>
</dbReference>
<organism evidence="1 2">
    <name type="scientific">Altererythrobacter epoxidivorans</name>
    <dbReference type="NCBI Taxonomy" id="361183"/>
    <lineage>
        <taxon>Bacteria</taxon>
        <taxon>Pseudomonadati</taxon>
        <taxon>Pseudomonadota</taxon>
        <taxon>Alphaproteobacteria</taxon>
        <taxon>Sphingomonadales</taxon>
        <taxon>Erythrobacteraceae</taxon>
        <taxon>Altererythrobacter</taxon>
    </lineage>
</organism>
<evidence type="ECO:0000313" key="2">
    <source>
        <dbReference type="Proteomes" id="UP000057938"/>
    </source>
</evidence>
<dbReference type="PATRIC" id="fig|361183.4.peg.966"/>
<dbReference type="OrthoDB" id="7410443at2"/>
<name>A0A0M3TA76_9SPHN</name>
<gene>
    <name evidence="1" type="ORF">AMC99_00987</name>
</gene>
<dbReference type="AlphaFoldDB" id="A0A0M3TA76"/>
<keyword evidence="2" id="KW-1185">Reference proteome</keyword>
<dbReference type="EMBL" id="CP012669">
    <property type="protein sequence ID" value="ALE16286.1"/>
    <property type="molecule type" value="Genomic_DNA"/>
</dbReference>
<dbReference type="KEGG" id="aep:AMC99_00987"/>
<sequence>MPIASALGLILASTPVYLADTPVFRSYALASDLSVTAVAIIEDSRCETPAPCFGRDRLLVAAVVRDRGHDWEYSAELGEPIFLREGVLTLVDTATPPREGSAIPLSRYRLDWVFEPYE</sequence>
<accession>A0A0M3TA76</accession>
<proteinExistence type="predicted"/>
<dbReference type="RefSeq" id="WP_061923515.1">
    <property type="nucleotide sequence ID" value="NZ_CP012669.1"/>
</dbReference>
<reference evidence="1 2" key="1">
    <citation type="submission" date="2015-09" db="EMBL/GenBank/DDBJ databases">
        <title>Complete genome sequence of a benzo[a]pyrene-degrading bacterium Altererythrobacter epoxidivorans CGMCC 1.7731T.</title>
        <authorList>
            <person name="Li Z."/>
            <person name="Cheng H."/>
            <person name="Huo Y."/>
            <person name="Xu X."/>
        </authorList>
    </citation>
    <scope>NUCLEOTIDE SEQUENCE [LARGE SCALE GENOMIC DNA]</scope>
    <source>
        <strain evidence="1 2">CGMCC 1.7731</strain>
    </source>
</reference>
<evidence type="ECO:0000313" key="1">
    <source>
        <dbReference type="EMBL" id="ALE16286.1"/>
    </source>
</evidence>
<protein>
    <submittedName>
        <fullName evidence="1">Uncharacterized protein</fullName>
    </submittedName>
</protein>